<dbReference type="HAMAP" id="MF_01161">
    <property type="entry name" value="tRNA_Ile_lys_synt"/>
    <property type="match status" value="1"/>
</dbReference>
<dbReference type="EMBL" id="BAAADS010000018">
    <property type="protein sequence ID" value="GAA0609149.1"/>
    <property type="molecule type" value="Genomic_DNA"/>
</dbReference>
<keyword evidence="3 8" id="KW-0436">Ligase</keyword>
<comment type="function">
    <text evidence="8">Ligates lysine onto the cytidine present at position 34 of the AUA codon-specific tRNA(Ile) that contains the anticodon CAU, in an ATP-dependent manner. Cytidine is converted to lysidine, thus changing the amino acid specificity of the tRNA from methionine to isoleucine.</text>
</comment>
<dbReference type="Gene3D" id="3.40.50.620">
    <property type="entry name" value="HUPs"/>
    <property type="match status" value="1"/>
</dbReference>
<reference evidence="11" key="1">
    <citation type="journal article" date="2019" name="Int. J. Syst. Evol. Microbiol.">
        <title>The Global Catalogue of Microorganisms (GCM) 10K type strain sequencing project: providing services to taxonomists for standard genome sequencing and annotation.</title>
        <authorList>
            <consortium name="The Broad Institute Genomics Platform"/>
            <consortium name="The Broad Institute Genome Sequencing Center for Infectious Disease"/>
            <person name="Wu L."/>
            <person name="Ma J."/>
        </authorList>
    </citation>
    <scope>NUCLEOTIDE SEQUENCE [LARGE SCALE GENOMIC DNA]</scope>
    <source>
        <strain evidence="11">JCM 15395</strain>
    </source>
</reference>
<dbReference type="InterPro" id="IPR011063">
    <property type="entry name" value="TilS/TtcA_N"/>
</dbReference>
<keyword evidence="2 8" id="KW-0963">Cytoplasm</keyword>
<dbReference type="Proteomes" id="UP001500866">
    <property type="component" value="Unassembled WGS sequence"/>
</dbReference>
<evidence type="ECO:0000256" key="1">
    <source>
        <dbReference type="ARBA" id="ARBA00004496"/>
    </source>
</evidence>
<sequence>MIEKVQAFMQQHQLLKKNSTVLIGVSGGPDSMALLHFFNSVREEWNLTIIAVSADHQLRGRESLSDLEYVRGVCDKWNIEFVGTSLDVPSYKSEEQLGTQTAARNLRYAFFEDQMYRYNADCLALGHHGDDQVETMLMAFVRSAEPASFAGIPVKRRFAEGMIIRPFLCLTKDELEVYCGQYGIIPRRDPSNEETIYTRNFFRKKLLPLLKEKNRNIHNTVQHLSEALQEDERFLMDEAEKMVKDIVNVDRENKKVSFQSTEFSAFPHSLQRRAYHLILNYLYEKLPKNLSYVHEKSFFDLLHKSSGNTQIDFPCSLKLKKMYKTFVFGFADNYEKPMPTPATIEIPGKKHWYGGTITAFYTDSPDDRTDMHYACDSAAVALPLHIRTRRDGDRMCWKGLQGSKKLKDIFIDAKVALTERDTWPVVVDDNGTVLWLVGLKKGIPDQKMEHNDTYIQLIFGR</sequence>
<dbReference type="NCBIfam" id="TIGR02433">
    <property type="entry name" value="lysidine_TilS_C"/>
    <property type="match status" value="1"/>
</dbReference>
<dbReference type="PANTHER" id="PTHR43033">
    <property type="entry name" value="TRNA(ILE)-LYSIDINE SYNTHASE-RELATED"/>
    <property type="match status" value="1"/>
</dbReference>
<dbReference type="Pfam" id="PF01171">
    <property type="entry name" value="ATP_bind_3"/>
    <property type="match status" value="1"/>
</dbReference>
<feature type="binding site" evidence="8">
    <location>
        <begin position="26"/>
        <end position="31"/>
    </location>
    <ligand>
        <name>ATP</name>
        <dbReference type="ChEBI" id="CHEBI:30616"/>
    </ligand>
</feature>
<dbReference type="NCBIfam" id="TIGR02432">
    <property type="entry name" value="lysidine_TilS_N"/>
    <property type="match status" value="1"/>
</dbReference>
<dbReference type="EC" id="6.3.4.19" evidence="8"/>
<evidence type="ECO:0000256" key="5">
    <source>
        <dbReference type="ARBA" id="ARBA00022741"/>
    </source>
</evidence>
<evidence type="ECO:0000256" key="2">
    <source>
        <dbReference type="ARBA" id="ARBA00022490"/>
    </source>
</evidence>
<dbReference type="SUPFAM" id="SSF82829">
    <property type="entry name" value="MesJ substrate recognition domain-like"/>
    <property type="match status" value="1"/>
</dbReference>
<dbReference type="SUPFAM" id="SSF52402">
    <property type="entry name" value="Adenine nucleotide alpha hydrolases-like"/>
    <property type="match status" value="1"/>
</dbReference>
<dbReference type="RefSeq" id="WP_343814449.1">
    <property type="nucleotide sequence ID" value="NZ_BAAADS010000018.1"/>
</dbReference>
<comment type="subcellular location">
    <subcellularLocation>
        <location evidence="1 8">Cytoplasm</location>
    </subcellularLocation>
</comment>
<comment type="catalytic activity">
    <reaction evidence="7 8">
        <text>cytidine(34) in tRNA(Ile2) + L-lysine + ATP = lysidine(34) in tRNA(Ile2) + AMP + diphosphate + H(+)</text>
        <dbReference type="Rhea" id="RHEA:43744"/>
        <dbReference type="Rhea" id="RHEA-COMP:10625"/>
        <dbReference type="Rhea" id="RHEA-COMP:10670"/>
        <dbReference type="ChEBI" id="CHEBI:15378"/>
        <dbReference type="ChEBI" id="CHEBI:30616"/>
        <dbReference type="ChEBI" id="CHEBI:32551"/>
        <dbReference type="ChEBI" id="CHEBI:33019"/>
        <dbReference type="ChEBI" id="CHEBI:82748"/>
        <dbReference type="ChEBI" id="CHEBI:83665"/>
        <dbReference type="ChEBI" id="CHEBI:456215"/>
        <dbReference type="EC" id="6.3.4.19"/>
    </reaction>
</comment>
<dbReference type="InterPro" id="IPR012796">
    <property type="entry name" value="Lysidine-tRNA-synth_C"/>
</dbReference>
<dbReference type="SMART" id="SM00977">
    <property type="entry name" value="TilS_C"/>
    <property type="match status" value="1"/>
</dbReference>
<comment type="domain">
    <text evidence="8">The N-terminal region contains the highly conserved SGGXDS motif, predicted to be a P-loop motif involved in ATP binding.</text>
</comment>
<dbReference type="Pfam" id="PF11734">
    <property type="entry name" value="TilS_C"/>
    <property type="match status" value="1"/>
</dbReference>
<dbReference type="SUPFAM" id="SSF56037">
    <property type="entry name" value="PheT/TilS domain"/>
    <property type="match status" value="1"/>
</dbReference>
<dbReference type="Gene3D" id="3.30.465.60">
    <property type="match status" value="1"/>
</dbReference>
<evidence type="ECO:0000256" key="4">
    <source>
        <dbReference type="ARBA" id="ARBA00022694"/>
    </source>
</evidence>
<dbReference type="InterPro" id="IPR014729">
    <property type="entry name" value="Rossmann-like_a/b/a_fold"/>
</dbReference>
<protein>
    <recommendedName>
        <fullName evidence="8">tRNA(Ile)-lysidine synthase</fullName>
        <ecNumber evidence="8">6.3.4.19</ecNumber>
    </recommendedName>
    <alternativeName>
        <fullName evidence="8">tRNA(Ile)-2-lysyl-cytidine synthase</fullName>
    </alternativeName>
    <alternativeName>
        <fullName evidence="8">tRNA(Ile)-lysidine synthetase</fullName>
    </alternativeName>
</protein>
<evidence type="ECO:0000256" key="7">
    <source>
        <dbReference type="ARBA" id="ARBA00048539"/>
    </source>
</evidence>
<keyword evidence="6 8" id="KW-0067">ATP-binding</keyword>
<gene>
    <name evidence="8 10" type="primary">tilS</name>
    <name evidence="10" type="ORF">GCM10009001_28280</name>
</gene>
<evidence type="ECO:0000256" key="3">
    <source>
        <dbReference type="ARBA" id="ARBA00022598"/>
    </source>
</evidence>
<organism evidence="10 11">
    <name type="scientific">Virgibacillus siamensis</name>
    <dbReference type="NCBI Taxonomy" id="480071"/>
    <lineage>
        <taxon>Bacteria</taxon>
        <taxon>Bacillati</taxon>
        <taxon>Bacillota</taxon>
        <taxon>Bacilli</taxon>
        <taxon>Bacillales</taxon>
        <taxon>Bacillaceae</taxon>
        <taxon>Virgibacillus</taxon>
    </lineage>
</organism>
<dbReference type="InterPro" id="IPR012795">
    <property type="entry name" value="tRNA_Ile_lys_synt_N"/>
</dbReference>
<comment type="similarity">
    <text evidence="8">Belongs to the tRNA(Ile)-lysidine synthase family.</text>
</comment>
<evidence type="ECO:0000259" key="9">
    <source>
        <dbReference type="SMART" id="SM00977"/>
    </source>
</evidence>
<name>A0ABP3REU8_9BACI</name>
<evidence type="ECO:0000256" key="6">
    <source>
        <dbReference type="ARBA" id="ARBA00022840"/>
    </source>
</evidence>
<evidence type="ECO:0000256" key="8">
    <source>
        <dbReference type="HAMAP-Rule" id="MF_01161"/>
    </source>
</evidence>
<comment type="caution">
    <text evidence="10">The sequence shown here is derived from an EMBL/GenBank/DDBJ whole genome shotgun (WGS) entry which is preliminary data.</text>
</comment>
<evidence type="ECO:0000313" key="10">
    <source>
        <dbReference type="EMBL" id="GAA0609149.1"/>
    </source>
</evidence>
<dbReference type="InterPro" id="IPR012094">
    <property type="entry name" value="tRNA_Ile_lys_synt"/>
</dbReference>
<evidence type="ECO:0000313" key="11">
    <source>
        <dbReference type="Proteomes" id="UP001500866"/>
    </source>
</evidence>
<keyword evidence="4 8" id="KW-0819">tRNA processing</keyword>
<dbReference type="CDD" id="cd01992">
    <property type="entry name" value="TilS_N"/>
    <property type="match status" value="1"/>
</dbReference>
<feature type="domain" description="Lysidine-tRNA(Ile) synthetase C-terminal" evidence="9">
    <location>
        <begin position="384"/>
        <end position="457"/>
    </location>
</feature>
<keyword evidence="5 8" id="KW-0547">Nucleotide-binding</keyword>
<accession>A0ABP3REU8</accession>
<dbReference type="PANTHER" id="PTHR43033:SF1">
    <property type="entry name" value="TRNA(ILE)-LYSIDINE SYNTHASE-RELATED"/>
    <property type="match status" value="1"/>
</dbReference>
<proteinExistence type="inferred from homology"/>
<keyword evidence="11" id="KW-1185">Reference proteome</keyword>